<comment type="caution">
    <text evidence="4">The sequence shown here is derived from an EMBL/GenBank/DDBJ whole genome shotgun (WGS) entry which is preliminary data.</text>
</comment>
<reference evidence="4 5" key="1">
    <citation type="submission" date="2018-06" db="EMBL/GenBank/DDBJ databases">
        <title>Genomic Encyclopedia of Type Strains, Phase III (KMG-III): the genomes of soil and plant-associated and newly described type strains.</title>
        <authorList>
            <person name="Whitman W."/>
        </authorList>
    </citation>
    <scope>NUCLEOTIDE SEQUENCE [LARGE SCALE GENOMIC DNA]</scope>
    <source>
        <strain evidence="4 5">CGMCC 1.12504</strain>
    </source>
</reference>
<dbReference type="AlphaFoldDB" id="A0A328WK63"/>
<feature type="transmembrane region" description="Helical" evidence="1">
    <location>
        <begin position="345"/>
        <end position="363"/>
    </location>
</feature>
<keyword evidence="5" id="KW-1185">Reference proteome</keyword>
<evidence type="ECO:0000256" key="1">
    <source>
        <dbReference type="SAM" id="Phobius"/>
    </source>
</evidence>
<sequence>MKIKLHFLLFLFCSFLSFGQNYPLSSDARVSILTCGSGEELHSIFGHTAIRIQDNTRGVDVVYNFGMFDFDTPNFYLKFVKGDLEYYVAKGSFEDFMYSYRMENRSVYEQELDFTIQQKQQLFDDLEKSLYSDERFYIYKFIDKNCTTMVVDQINNQLEQPSISKVGNTIESYRHVLNPFMEHLFYQKLGINIMFGYRTDKSAEQLFLPIELLKSLEVSQTNNQLIAKKTTVLFEQDKSLQSKSWWNSIYTFIFFLILVFISNSNKIYLTFLVLLGLLGIFLSLVGFYSLHREISQNYNVLLFNPFLIGIVISFGKKNVVWFNRFFYFLLLCFGAYLLFMFNKAHLFLMLPFMILIILLLFRLRIQLLKS</sequence>
<feature type="signal peptide" evidence="2">
    <location>
        <begin position="1"/>
        <end position="19"/>
    </location>
</feature>
<evidence type="ECO:0000313" key="5">
    <source>
        <dbReference type="Proteomes" id="UP000249518"/>
    </source>
</evidence>
<organism evidence="4 5">
    <name type="scientific">Flavobacterium lacus</name>
    <dbReference type="NCBI Taxonomy" id="1353778"/>
    <lineage>
        <taxon>Bacteria</taxon>
        <taxon>Pseudomonadati</taxon>
        <taxon>Bacteroidota</taxon>
        <taxon>Flavobacteriia</taxon>
        <taxon>Flavobacteriales</taxon>
        <taxon>Flavobacteriaceae</taxon>
        <taxon>Flavobacterium</taxon>
    </lineage>
</organism>
<feature type="transmembrane region" description="Helical" evidence="1">
    <location>
        <begin position="268"/>
        <end position="290"/>
    </location>
</feature>
<evidence type="ECO:0000256" key="2">
    <source>
        <dbReference type="SAM" id="SignalP"/>
    </source>
</evidence>
<accession>A0A328WK63</accession>
<dbReference type="OrthoDB" id="319167at2"/>
<proteinExistence type="predicted"/>
<dbReference type="Pfam" id="PF13387">
    <property type="entry name" value="Lnb_N"/>
    <property type="match status" value="1"/>
</dbReference>
<feature type="transmembrane region" description="Helical" evidence="1">
    <location>
        <begin position="321"/>
        <end position="339"/>
    </location>
</feature>
<keyword evidence="1" id="KW-0472">Membrane</keyword>
<feature type="domain" description="Lnb N-terminal periplasmic" evidence="3">
    <location>
        <begin position="27"/>
        <end position="166"/>
    </location>
</feature>
<keyword evidence="1" id="KW-1133">Transmembrane helix</keyword>
<gene>
    <name evidence="4" type="ORF">B0I10_11623</name>
</gene>
<dbReference type="Proteomes" id="UP000249518">
    <property type="component" value="Unassembled WGS sequence"/>
</dbReference>
<keyword evidence="1" id="KW-0812">Transmembrane</keyword>
<dbReference type="EMBL" id="QLSV01000016">
    <property type="protein sequence ID" value="RAR46620.1"/>
    <property type="molecule type" value="Genomic_DNA"/>
</dbReference>
<dbReference type="RefSeq" id="WP_112087112.1">
    <property type="nucleotide sequence ID" value="NZ_QLSV01000016.1"/>
</dbReference>
<evidence type="ECO:0000259" key="3">
    <source>
        <dbReference type="Pfam" id="PF13387"/>
    </source>
</evidence>
<evidence type="ECO:0000313" key="4">
    <source>
        <dbReference type="EMBL" id="RAR46620.1"/>
    </source>
</evidence>
<name>A0A328WK63_9FLAO</name>
<protein>
    <submittedName>
        <fullName evidence="4">Uncharacterized protein DUF4105</fullName>
    </submittedName>
</protein>
<feature type="chain" id="PRO_5016323892" evidence="2">
    <location>
        <begin position="20"/>
        <end position="370"/>
    </location>
</feature>
<feature type="transmembrane region" description="Helical" evidence="1">
    <location>
        <begin position="244"/>
        <end position="261"/>
    </location>
</feature>
<feature type="transmembrane region" description="Helical" evidence="1">
    <location>
        <begin position="296"/>
        <end position="314"/>
    </location>
</feature>
<dbReference type="InterPro" id="IPR025178">
    <property type="entry name" value="Lnb_N"/>
</dbReference>
<keyword evidence="2" id="KW-0732">Signal</keyword>